<dbReference type="Proteomes" id="UP000031036">
    <property type="component" value="Unassembled WGS sequence"/>
</dbReference>
<feature type="non-terminal residue" evidence="1">
    <location>
        <position position="134"/>
    </location>
</feature>
<protein>
    <submittedName>
        <fullName evidence="1">Uncharacterized protein</fullName>
    </submittedName>
</protein>
<comment type="caution">
    <text evidence="1">The sequence shown here is derived from an EMBL/GenBank/DDBJ whole genome shotgun (WGS) entry which is preliminary data.</text>
</comment>
<evidence type="ECO:0000313" key="1">
    <source>
        <dbReference type="EMBL" id="KHN81278.1"/>
    </source>
</evidence>
<dbReference type="AlphaFoldDB" id="A0A0B2VID5"/>
<sequence length="134" mass="15680">MRTRKRENFMNIMFPTYRIPKSCYWNKLAHAATLSKWSLCRCGQIKQPILVLLELHYCCLFFSHRQQSDLFGTIVTLLTSMIASEQVPHSQIAPRVTMTYAEWRYWELDNTKNLEIAAGSCRLANPHFLSIKLP</sequence>
<gene>
    <name evidence="1" type="ORF">Tcan_00680</name>
</gene>
<organism evidence="1 2">
    <name type="scientific">Toxocara canis</name>
    <name type="common">Canine roundworm</name>
    <dbReference type="NCBI Taxonomy" id="6265"/>
    <lineage>
        <taxon>Eukaryota</taxon>
        <taxon>Metazoa</taxon>
        <taxon>Ecdysozoa</taxon>
        <taxon>Nematoda</taxon>
        <taxon>Chromadorea</taxon>
        <taxon>Rhabditida</taxon>
        <taxon>Spirurina</taxon>
        <taxon>Ascaridomorpha</taxon>
        <taxon>Ascaridoidea</taxon>
        <taxon>Toxocaridae</taxon>
        <taxon>Toxocara</taxon>
    </lineage>
</organism>
<proteinExistence type="predicted"/>
<name>A0A0B2VID5_TOXCA</name>
<reference evidence="1 2" key="1">
    <citation type="submission" date="2014-11" db="EMBL/GenBank/DDBJ databases">
        <title>Genetic blueprint of the zoonotic pathogen Toxocara canis.</title>
        <authorList>
            <person name="Zhu X.-Q."/>
            <person name="Korhonen P.K."/>
            <person name="Cai H."/>
            <person name="Young N.D."/>
            <person name="Nejsum P."/>
            <person name="von Samson-Himmelstjerna G."/>
            <person name="Boag P.R."/>
            <person name="Tan P."/>
            <person name="Li Q."/>
            <person name="Min J."/>
            <person name="Yang Y."/>
            <person name="Wang X."/>
            <person name="Fang X."/>
            <person name="Hall R.S."/>
            <person name="Hofmann A."/>
            <person name="Sternberg P.W."/>
            <person name="Jex A.R."/>
            <person name="Gasser R.B."/>
        </authorList>
    </citation>
    <scope>NUCLEOTIDE SEQUENCE [LARGE SCALE GENOMIC DNA]</scope>
    <source>
        <strain evidence="1">PN_DK_2014</strain>
    </source>
</reference>
<keyword evidence="2" id="KW-1185">Reference proteome</keyword>
<evidence type="ECO:0000313" key="2">
    <source>
        <dbReference type="Proteomes" id="UP000031036"/>
    </source>
</evidence>
<dbReference type="EMBL" id="JPKZ01001546">
    <property type="protein sequence ID" value="KHN81278.1"/>
    <property type="molecule type" value="Genomic_DNA"/>
</dbReference>
<accession>A0A0B2VID5</accession>